<evidence type="ECO:0000256" key="2">
    <source>
        <dbReference type="ARBA" id="ARBA00023315"/>
    </source>
</evidence>
<gene>
    <name evidence="4" type="ORF">J5A53_09060</name>
    <name evidence="5" type="ORF">NCTC12967_01301</name>
</gene>
<protein>
    <submittedName>
        <fullName evidence="4">1-acyl-sn-glycerol-3-phosphate acyltransferase</fullName>
    </submittedName>
    <submittedName>
        <fullName evidence="5">2-acyl-glycerophospho-ethanolamine acyltransferase</fullName>
    </submittedName>
</protein>
<keyword evidence="1 5" id="KW-0808">Transferase</keyword>
<proteinExistence type="predicted"/>
<evidence type="ECO:0000313" key="6">
    <source>
        <dbReference type="Proteomes" id="UP000273044"/>
    </source>
</evidence>
<dbReference type="SMART" id="SM00563">
    <property type="entry name" value="PlsC"/>
    <property type="match status" value="1"/>
</dbReference>
<dbReference type="EMBL" id="LR134406">
    <property type="protein sequence ID" value="VEH70018.1"/>
    <property type="molecule type" value="Genomic_DNA"/>
</dbReference>
<dbReference type="GO" id="GO:0005886">
    <property type="term" value="C:plasma membrane"/>
    <property type="evidence" value="ECO:0007669"/>
    <property type="project" value="TreeGrafter"/>
</dbReference>
<evidence type="ECO:0000256" key="1">
    <source>
        <dbReference type="ARBA" id="ARBA00022679"/>
    </source>
</evidence>
<dbReference type="CDD" id="cd07989">
    <property type="entry name" value="LPLAT_AGPAT-like"/>
    <property type="match status" value="1"/>
</dbReference>
<dbReference type="Pfam" id="PF01553">
    <property type="entry name" value="Acyltransferase"/>
    <property type="match status" value="1"/>
</dbReference>
<dbReference type="EMBL" id="CP072385">
    <property type="protein sequence ID" value="QUC09969.1"/>
    <property type="molecule type" value="Genomic_DNA"/>
</dbReference>
<keyword evidence="6" id="KW-1185">Reference proteome</keyword>
<name>A0A3N4CYK8_9ACTN</name>
<evidence type="ECO:0000313" key="4">
    <source>
        <dbReference type="EMBL" id="QUC09969.1"/>
    </source>
</evidence>
<dbReference type="GO" id="GO:0003841">
    <property type="term" value="F:1-acylglycerol-3-phosphate O-acyltransferase activity"/>
    <property type="evidence" value="ECO:0007669"/>
    <property type="project" value="TreeGrafter"/>
</dbReference>
<dbReference type="PANTHER" id="PTHR10434:SF55">
    <property type="entry name" value="POSSIBLE ACYLTRANSFERASE"/>
    <property type="match status" value="1"/>
</dbReference>
<evidence type="ECO:0000313" key="5">
    <source>
        <dbReference type="EMBL" id="VEH70018.1"/>
    </source>
</evidence>
<dbReference type="InterPro" id="IPR002123">
    <property type="entry name" value="Plipid/glycerol_acylTrfase"/>
</dbReference>
<dbReference type="GO" id="GO:0006654">
    <property type="term" value="P:phosphatidic acid biosynthetic process"/>
    <property type="evidence" value="ECO:0007669"/>
    <property type="project" value="TreeGrafter"/>
</dbReference>
<dbReference type="OMA" id="QYNTGRV"/>
<feature type="domain" description="Phospholipid/glycerol acyltransferase" evidence="3">
    <location>
        <begin position="54"/>
        <end position="172"/>
    </location>
</feature>
<organism evidence="5 6">
    <name type="scientific">Arachnia propionica</name>
    <dbReference type="NCBI Taxonomy" id="1750"/>
    <lineage>
        <taxon>Bacteria</taxon>
        <taxon>Bacillati</taxon>
        <taxon>Actinomycetota</taxon>
        <taxon>Actinomycetes</taxon>
        <taxon>Propionibacteriales</taxon>
        <taxon>Propionibacteriaceae</taxon>
        <taxon>Arachnia</taxon>
    </lineage>
</organism>
<keyword evidence="2 5" id="KW-0012">Acyltransferase</keyword>
<dbReference type="GeneID" id="64406775"/>
<dbReference type="SUPFAM" id="SSF69593">
    <property type="entry name" value="Glycerol-3-phosphate (1)-acyltransferase"/>
    <property type="match status" value="1"/>
</dbReference>
<dbReference type="OrthoDB" id="9806008at2"/>
<accession>A0A3N4CYK8</accession>
<sequence length="258" mass="28594">MEVEKRPWQRSLREANQETAPRAYRFLARLVHLVMGGLVRRTWRGQENVPPGGVLVVSNHLSNFDVPTTGEFLVWSGRWPRYLGKSEIWKVPVVGWFARECRQIPVIRHSERAKDSLVHAREALEAGECVAIFPEGTITADPDGWPMTGRPGAARLALTTGVPVIPVCQVGTDALLGRKKLELHRLFSLRRRPVMVQAGPPVDLSAFPVGEEPAREDVERASVAIMDAITAVVAELRGGPAPEGRWDMRVGARVPQRG</sequence>
<dbReference type="PANTHER" id="PTHR10434">
    <property type="entry name" value="1-ACYL-SN-GLYCEROL-3-PHOSPHATE ACYLTRANSFERASE"/>
    <property type="match status" value="1"/>
</dbReference>
<reference evidence="4" key="2">
    <citation type="submission" date="2021-03" db="EMBL/GenBank/DDBJ databases">
        <title>Human Oral Microbial Genomes.</title>
        <authorList>
            <person name="Johnston C.D."/>
            <person name="Chen T."/>
            <person name="Dewhirst F.E."/>
        </authorList>
    </citation>
    <scope>NUCLEOTIDE SEQUENCE</scope>
    <source>
        <strain evidence="4">F0714</strain>
    </source>
</reference>
<reference evidence="5 6" key="1">
    <citation type="submission" date="2018-12" db="EMBL/GenBank/DDBJ databases">
        <authorList>
            <consortium name="Pathogen Informatics"/>
        </authorList>
    </citation>
    <scope>NUCLEOTIDE SEQUENCE [LARGE SCALE GENOMIC DNA]</scope>
    <source>
        <strain evidence="5 6">NCTC12967</strain>
    </source>
</reference>
<dbReference type="RefSeq" id="WP_014846402.1">
    <property type="nucleotide sequence ID" value="NZ_CAJZDL010000048.1"/>
</dbReference>
<dbReference type="AlphaFoldDB" id="A0A3N4CYK8"/>
<evidence type="ECO:0000259" key="3">
    <source>
        <dbReference type="SMART" id="SM00563"/>
    </source>
</evidence>
<dbReference type="Proteomes" id="UP000273044">
    <property type="component" value="Chromosome"/>
</dbReference>
<dbReference type="Proteomes" id="UP000677180">
    <property type="component" value="Chromosome"/>
</dbReference>